<dbReference type="InterPro" id="IPR008283">
    <property type="entry name" value="Peptidase_M17_N"/>
</dbReference>
<organism evidence="9 10">
    <name type="scientific">Nannochloropsis gaditana</name>
    <dbReference type="NCBI Taxonomy" id="72520"/>
    <lineage>
        <taxon>Eukaryota</taxon>
        <taxon>Sar</taxon>
        <taxon>Stramenopiles</taxon>
        <taxon>Ochrophyta</taxon>
        <taxon>Eustigmatophyceae</taxon>
        <taxon>Eustigmatales</taxon>
        <taxon>Monodopsidaceae</taxon>
        <taxon>Nannochloropsis</taxon>
    </lineage>
</organism>
<dbReference type="NCBIfam" id="NF002074">
    <property type="entry name" value="PRK00913.1-4"/>
    <property type="match status" value="1"/>
</dbReference>
<evidence type="ECO:0000256" key="3">
    <source>
        <dbReference type="ARBA" id="ARBA00009528"/>
    </source>
</evidence>
<evidence type="ECO:0000256" key="4">
    <source>
        <dbReference type="ARBA" id="ARBA00022438"/>
    </source>
</evidence>
<comment type="similarity">
    <text evidence="3">Belongs to the peptidase M17 family.</text>
</comment>
<dbReference type="EMBL" id="AZIL01002361">
    <property type="protein sequence ID" value="EWM21808.1"/>
    <property type="molecule type" value="Genomic_DNA"/>
</dbReference>
<keyword evidence="5" id="KW-0645">Protease</keyword>
<dbReference type="InterPro" id="IPR011356">
    <property type="entry name" value="Leucine_aapep/pepB"/>
</dbReference>
<comment type="catalytic activity">
    <reaction evidence="2">
        <text>Release of N-terminal proline from a peptide.</text>
        <dbReference type="EC" id="3.4.11.5"/>
    </reaction>
</comment>
<dbReference type="PRINTS" id="PR00481">
    <property type="entry name" value="LAMNOPPTDASE"/>
</dbReference>
<feature type="signal peptide" evidence="7">
    <location>
        <begin position="1"/>
        <end position="17"/>
    </location>
</feature>
<dbReference type="Pfam" id="PF02789">
    <property type="entry name" value="Peptidase_M17_N"/>
    <property type="match status" value="1"/>
</dbReference>
<comment type="catalytic activity">
    <reaction evidence="1">
        <text>Release of an N-terminal amino acid, Xaa-|-Yaa-, in which Xaa is preferably Leu, but may be other amino acids including Pro although not Arg or Lys, and Yaa may be Pro. Amino acid amides and methyl esters are also readily hydrolyzed, but rates on arylamides are exceedingly low.</text>
        <dbReference type="EC" id="3.4.11.1"/>
    </reaction>
</comment>
<dbReference type="PROSITE" id="PS00631">
    <property type="entry name" value="CYTOSOL_AP"/>
    <property type="match status" value="1"/>
</dbReference>
<dbReference type="GO" id="GO:0005737">
    <property type="term" value="C:cytoplasm"/>
    <property type="evidence" value="ECO:0007669"/>
    <property type="project" value="InterPro"/>
</dbReference>
<dbReference type="AlphaFoldDB" id="W7TE43"/>
<dbReference type="GO" id="GO:0030145">
    <property type="term" value="F:manganese ion binding"/>
    <property type="evidence" value="ECO:0007669"/>
    <property type="project" value="InterPro"/>
</dbReference>
<gene>
    <name evidence="9" type="ORF">Naga_100065g23</name>
</gene>
<dbReference type="Proteomes" id="UP000019335">
    <property type="component" value="Unassembled WGS sequence"/>
</dbReference>
<dbReference type="SUPFAM" id="SSF52949">
    <property type="entry name" value="Macro domain-like"/>
    <property type="match status" value="1"/>
</dbReference>
<dbReference type="OrthoDB" id="412814at2759"/>
<dbReference type="HAMAP" id="MF_00181">
    <property type="entry name" value="Cytosol_peptidase_M17"/>
    <property type="match status" value="1"/>
</dbReference>
<dbReference type="Gene3D" id="3.40.630.10">
    <property type="entry name" value="Zn peptidases"/>
    <property type="match status" value="1"/>
</dbReference>
<keyword evidence="10" id="KW-1185">Reference proteome</keyword>
<feature type="chain" id="PRO_5004900669" evidence="7">
    <location>
        <begin position="18"/>
        <end position="600"/>
    </location>
</feature>
<keyword evidence="4 9" id="KW-0031">Aminopeptidase</keyword>
<dbReference type="Pfam" id="PF00883">
    <property type="entry name" value="Peptidase_M17"/>
    <property type="match status" value="1"/>
</dbReference>
<dbReference type="SUPFAM" id="SSF53187">
    <property type="entry name" value="Zn-dependent exopeptidases"/>
    <property type="match status" value="1"/>
</dbReference>
<proteinExistence type="inferred from homology"/>
<keyword evidence="6" id="KW-0378">Hydrolase</keyword>
<protein>
    <submittedName>
        <fullName evidence="9">Leucyl aminopeptidase</fullName>
    </submittedName>
</protein>
<evidence type="ECO:0000259" key="8">
    <source>
        <dbReference type="PROSITE" id="PS00631"/>
    </source>
</evidence>
<dbReference type="GO" id="GO:0070006">
    <property type="term" value="F:metalloaminopeptidase activity"/>
    <property type="evidence" value="ECO:0007669"/>
    <property type="project" value="InterPro"/>
</dbReference>
<dbReference type="InterPro" id="IPR000819">
    <property type="entry name" value="Peptidase_M17_C"/>
</dbReference>
<evidence type="ECO:0000313" key="9">
    <source>
        <dbReference type="EMBL" id="EWM21808.1"/>
    </source>
</evidence>
<evidence type="ECO:0000313" key="10">
    <source>
        <dbReference type="Proteomes" id="UP000019335"/>
    </source>
</evidence>
<evidence type="ECO:0000256" key="1">
    <source>
        <dbReference type="ARBA" id="ARBA00000135"/>
    </source>
</evidence>
<dbReference type="InterPro" id="IPR023042">
    <property type="entry name" value="Peptidase_M17_leu_NH2_pept"/>
</dbReference>
<reference evidence="9 10" key="1">
    <citation type="journal article" date="2014" name="Mol. Plant">
        <title>Chromosome Scale Genome Assembly and Transcriptome Profiling of Nannochloropsis gaditana in Nitrogen Depletion.</title>
        <authorList>
            <person name="Corteggiani Carpinelli E."/>
            <person name="Telatin A."/>
            <person name="Vitulo N."/>
            <person name="Forcato C."/>
            <person name="D'Angelo M."/>
            <person name="Schiavon R."/>
            <person name="Vezzi A."/>
            <person name="Giacometti G.M."/>
            <person name="Morosinotto T."/>
            <person name="Valle G."/>
        </authorList>
    </citation>
    <scope>NUCLEOTIDE SEQUENCE [LARGE SCALE GENOMIC DNA]</scope>
    <source>
        <strain evidence="9 10">B-31</strain>
    </source>
</reference>
<dbReference type="NCBIfam" id="NF002076">
    <property type="entry name" value="PRK00913.2-3"/>
    <property type="match status" value="1"/>
</dbReference>
<accession>W7TE43</accession>
<dbReference type="Gene3D" id="3.40.220.10">
    <property type="entry name" value="Leucine Aminopeptidase, subunit E, domain 1"/>
    <property type="match status" value="1"/>
</dbReference>
<dbReference type="GO" id="GO:0006508">
    <property type="term" value="P:proteolysis"/>
    <property type="evidence" value="ECO:0007669"/>
    <property type="project" value="UniProtKB-KW"/>
</dbReference>
<feature type="domain" description="Cytosol aminopeptidase" evidence="8">
    <location>
        <begin position="451"/>
        <end position="458"/>
    </location>
</feature>
<dbReference type="PANTHER" id="PTHR11963">
    <property type="entry name" value="LEUCINE AMINOPEPTIDASE-RELATED"/>
    <property type="match status" value="1"/>
</dbReference>
<evidence type="ECO:0000256" key="7">
    <source>
        <dbReference type="SAM" id="SignalP"/>
    </source>
</evidence>
<evidence type="ECO:0000256" key="6">
    <source>
        <dbReference type="ARBA" id="ARBA00022801"/>
    </source>
</evidence>
<sequence length="600" mass="62555">MLFRSSICCFMTIATSAFQRSVSGAAARRGAIVGGFLAPSGAIFPPVAGKNIQSRTSRSSTPSSSFVGRRGGGGLWPFHGTIRLFSSTLSNSIPLRSQPPAVAKLQSFSGVGDATFKGDLLVLPAFQSEEDGDDVRLAVSGQAILAAWDEALGGAVTDLIETKDFKGKAGSVARVRLGRGAEVKSLTLVGMGKKSTFKNSRALGPAAATDIKAEKPKTIAVVLPSEDDLGLVSEEVLSGLYLDNRFKTGEGVEKAAQVESLTFFGAGEDQAPALRQAQAFAEGVRLTKDLVGAPANYVTPKALADTARAIAEEHAGWEVKVMGQRECEALKMGAYLAVAQGSKDPPEFIHLSYKPPGVPKKKLVLVGKGLTFDSGGYNLKAGAGSMIELMKFDMGGAGAVLGAAKVLAGLASEGVEVHVIVAACENMISAQAYRPGDILQASNGKTIEVLNTDAEGRLTLADALVYAEKLKPDAIVDVATLTGACIIALGGDYGGMWTGDDTLASSLEAAASAKGERFWRMPLAEEYKPNIKSEIADLKNVGGREGGSITAALFLQEFVSKTTPWAHLDIAGPVWNPKKGGATGFGARTLAEWVLSQAKS</sequence>
<keyword evidence="7" id="KW-0732">Signal</keyword>
<comment type="caution">
    <text evidence="9">The sequence shown here is derived from an EMBL/GenBank/DDBJ whole genome shotgun (WGS) entry which is preliminary data.</text>
</comment>
<dbReference type="InterPro" id="IPR043472">
    <property type="entry name" value="Macro_dom-like"/>
</dbReference>
<evidence type="ECO:0000256" key="5">
    <source>
        <dbReference type="ARBA" id="ARBA00022670"/>
    </source>
</evidence>
<name>W7TE43_9STRA</name>
<dbReference type="PANTHER" id="PTHR11963:SF23">
    <property type="entry name" value="CYTOSOL AMINOPEPTIDASE"/>
    <property type="match status" value="1"/>
</dbReference>
<evidence type="ECO:0000256" key="2">
    <source>
        <dbReference type="ARBA" id="ARBA00001585"/>
    </source>
</evidence>
<dbReference type="CDD" id="cd00433">
    <property type="entry name" value="Peptidase_M17"/>
    <property type="match status" value="1"/>
</dbReference>